<name>A0A4V2HSF0_9FLAO</name>
<dbReference type="RefSeq" id="WP_130614438.1">
    <property type="nucleotide sequence ID" value="NZ_SGIU01000002.1"/>
</dbReference>
<dbReference type="Pfam" id="PF13692">
    <property type="entry name" value="Glyco_trans_1_4"/>
    <property type="match status" value="1"/>
</dbReference>
<accession>A0A4V2HSF0</accession>
<reference evidence="1 2" key="1">
    <citation type="submission" date="2019-02" db="EMBL/GenBank/DDBJ databases">
        <title>Draft genome sequence of Muricauda sp. 176CP4-71.</title>
        <authorList>
            <person name="Park J.-S."/>
        </authorList>
    </citation>
    <scope>NUCLEOTIDE SEQUENCE [LARGE SCALE GENOMIC DNA]</scope>
    <source>
        <strain evidence="1 2">176CP4-71</strain>
    </source>
</reference>
<dbReference type="Proteomes" id="UP000291981">
    <property type="component" value="Unassembled WGS sequence"/>
</dbReference>
<dbReference type="OrthoDB" id="9813214at2"/>
<dbReference type="SUPFAM" id="SSF53756">
    <property type="entry name" value="UDP-Glycosyltransferase/glycogen phosphorylase"/>
    <property type="match status" value="1"/>
</dbReference>
<keyword evidence="1" id="KW-0808">Transferase</keyword>
<dbReference type="EMBL" id="SGIU01000002">
    <property type="protein sequence ID" value="TAI47540.1"/>
    <property type="molecule type" value="Genomic_DNA"/>
</dbReference>
<dbReference type="GO" id="GO:0016740">
    <property type="term" value="F:transferase activity"/>
    <property type="evidence" value="ECO:0007669"/>
    <property type="project" value="UniProtKB-KW"/>
</dbReference>
<protein>
    <submittedName>
        <fullName evidence="1">Glycosyltransferase family 1 protein</fullName>
    </submittedName>
</protein>
<dbReference type="AlphaFoldDB" id="A0A4V2HSF0"/>
<gene>
    <name evidence="1" type="ORF">EW142_12795</name>
</gene>
<sequence length="370" mass="44059">MKIAFVARTKGLEYDDRIRKECISLSKKHDVFIFVNFEDNRQEEGLTSYGTPFKSFKLSSRERLPSAKYLLIKSLEFYFRVYPYLKQYDLVWSHEEYTFMFPLFAKPNGCIWDLHEIPFRFERKGMKQVFNYIEKKSRKILHANNHRIKYLTEQSVIKHPKKHDYLRNLPDKQFLESTMKDRNYKDFIVWLDGSDYVYLQGLSMPRRHPYNTVEAILNRANLKAIVVGNFDKPTLLRLKEKYGNMLNNRVYFAGLVNQLHIPAYLRKAKFSIILYDIKTPNNRYCEPNRLYQAIIMNVPVVVGKNEPMTEIVESGEYGIAMETDGDDLEEIDKSISILLDNYQYYHQNTKEGVKRLVWSDSSIKESWYFQ</sequence>
<evidence type="ECO:0000313" key="1">
    <source>
        <dbReference type="EMBL" id="TAI47540.1"/>
    </source>
</evidence>
<comment type="caution">
    <text evidence="1">The sequence shown here is derived from an EMBL/GenBank/DDBJ whole genome shotgun (WGS) entry which is preliminary data.</text>
</comment>
<evidence type="ECO:0000313" key="2">
    <source>
        <dbReference type="Proteomes" id="UP000291981"/>
    </source>
</evidence>
<proteinExistence type="predicted"/>
<dbReference type="Gene3D" id="3.40.50.2000">
    <property type="entry name" value="Glycogen Phosphorylase B"/>
    <property type="match status" value="1"/>
</dbReference>
<keyword evidence="2" id="KW-1185">Reference proteome</keyword>
<organism evidence="1 2">
    <name type="scientific">Flagellimonas allohymeniacidonis</name>
    <dbReference type="NCBI Taxonomy" id="2517819"/>
    <lineage>
        <taxon>Bacteria</taxon>
        <taxon>Pseudomonadati</taxon>
        <taxon>Bacteroidota</taxon>
        <taxon>Flavobacteriia</taxon>
        <taxon>Flavobacteriales</taxon>
        <taxon>Flavobacteriaceae</taxon>
        <taxon>Flagellimonas</taxon>
    </lineage>
</organism>